<dbReference type="SMART" id="SM00450">
    <property type="entry name" value="RHOD"/>
    <property type="match status" value="1"/>
</dbReference>
<evidence type="ECO:0000313" key="2">
    <source>
        <dbReference type="EMBL" id="MBC9714864.1"/>
    </source>
</evidence>
<dbReference type="Pfam" id="PF00581">
    <property type="entry name" value="Rhodanese"/>
    <property type="match status" value="1"/>
</dbReference>
<dbReference type="EMBL" id="JACTVJ010000010">
    <property type="protein sequence ID" value="MBC9714864.1"/>
    <property type="molecule type" value="Genomic_DNA"/>
</dbReference>
<protein>
    <submittedName>
        <fullName evidence="2">Rhodanese-like domain-containing protein</fullName>
    </submittedName>
</protein>
<dbReference type="InterPro" id="IPR036873">
    <property type="entry name" value="Rhodanese-like_dom_sf"/>
</dbReference>
<dbReference type="SUPFAM" id="SSF52821">
    <property type="entry name" value="Rhodanese/Cell cycle control phosphatase"/>
    <property type="match status" value="1"/>
</dbReference>
<evidence type="ECO:0000259" key="1">
    <source>
        <dbReference type="PROSITE" id="PS50206"/>
    </source>
</evidence>
<reference evidence="2 3" key="1">
    <citation type="submission" date="2020-08" db="EMBL/GenBank/DDBJ databases">
        <title>Genemic of Streptomyces polyaspartic.</title>
        <authorList>
            <person name="Liu W."/>
        </authorList>
    </citation>
    <scope>NUCLEOTIDE SEQUENCE [LARGE SCALE GENOMIC DNA]</scope>
    <source>
        <strain evidence="2 3">TRM66268-LWL</strain>
    </source>
</reference>
<dbReference type="Gene3D" id="3.40.250.10">
    <property type="entry name" value="Rhodanese-like domain"/>
    <property type="match status" value="1"/>
</dbReference>
<dbReference type="RefSeq" id="WP_187815697.1">
    <property type="nucleotide sequence ID" value="NZ_JACTVJ010000010.1"/>
</dbReference>
<dbReference type="PANTHER" id="PTHR43031">
    <property type="entry name" value="FAD-DEPENDENT OXIDOREDUCTASE"/>
    <property type="match status" value="1"/>
</dbReference>
<name>A0ABR7SJ30_9ACTN</name>
<feature type="domain" description="Rhodanese" evidence="1">
    <location>
        <begin position="52"/>
        <end position="142"/>
    </location>
</feature>
<dbReference type="PANTHER" id="PTHR43031:SF1">
    <property type="entry name" value="PYRIDINE NUCLEOTIDE-DISULPHIDE OXIDOREDUCTASE"/>
    <property type="match status" value="1"/>
</dbReference>
<dbReference type="Proteomes" id="UP000642284">
    <property type="component" value="Unassembled WGS sequence"/>
</dbReference>
<proteinExistence type="predicted"/>
<dbReference type="InterPro" id="IPR001763">
    <property type="entry name" value="Rhodanese-like_dom"/>
</dbReference>
<comment type="caution">
    <text evidence="2">The sequence shown here is derived from an EMBL/GenBank/DDBJ whole genome shotgun (WGS) entry which is preliminary data.</text>
</comment>
<accession>A0ABR7SJ30</accession>
<dbReference type="PROSITE" id="PS50206">
    <property type="entry name" value="RHODANESE_3"/>
    <property type="match status" value="1"/>
</dbReference>
<dbReference type="InterPro" id="IPR050229">
    <property type="entry name" value="GlpE_sulfurtransferase"/>
</dbReference>
<organism evidence="2 3">
    <name type="scientific">Streptomyces polyasparticus</name>
    <dbReference type="NCBI Taxonomy" id="2767826"/>
    <lineage>
        <taxon>Bacteria</taxon>
        <taxon>Bacillati</taxon>
        <taxon>Actinomycetota</taxon>
        <taxon>Actinomycetes</taxon>
        <taxon>Kitasatosporales</taxon>
        <taxon>Streptomycetaceae</taxon>
        <taxon>Streptomyces</taxon>
    </lineage>
</organism>
<gene>
    <name evidence="2" type="ORF">H9Y04_20140</name>
</gene>
<sequence>MGMTTTQTALTSDNPVLRVPPAAPAAAAAYFAASLAFHADVSDVAATLAADGDPGFVVIDTRSTASWDQGHVPGAIHLPTAQIPEQAEQLLDKSVPVITYCWGPGCNGATRAALALAQLGFQVKEMLGGFEYWAREGFAYETWEGAAQRDADPLTAPIEGDCGC</sequence>
<evidence type="ECO:0000313" key="3">
    <source>
        <dbReference type="Proteomes" id="UP000642284"/>
    </source>
</evidence>
<keyword evidence="3" id="KW-1185">Reference proteome</keyword>